<dbReference type="RefSeq" id="WP_227614507.1">
    <property type="nucleotide sequence ID" value="NZ_JAJEPR010000005.1"/>
</dbReference>
<accession>A0AAE3DRL5</accession>
<proteinExistence type="predicted"/>
<feature type="transmembrane region" description="Helical" evidence="1">
    <location>
        <begin position="93"/>
        <end position="110"/>
    </location>
</feature>
<keyword evidence="1" id="KW-1133">Transmembrane helix</keyword>
<dbReference type="InterPro" id="IPR005081">
    <property type="entry name" value="SpoIIGA"/>
</dbReference>
<feature type="transmembrane region" description="Helical" evidence="1">
    <location>
        <begin position="12"/>
        <end position="31"/>
    </location>
</feature>
<dbReference type="Proteomes" id="UP001197875">
    <property type="component" value="Unassembled WGS sequence"/>
</dbReference>
<dbReference type="EMBL" id="JAJEPR010000005">
    <property type="protein sequence ID" value="MCC2189064.1"/>
    <property type="molecule type" value="Genomic_DNA"/>
</dbReference>
<dbReference type="Pfam" id="PF03419">
    <property type="entry name" value="Peptidase_U4"/>
    <property type="match status" value="1"/>
</dbReference>
<sequence>MYYELYMDEFFLENFCLDFLLLFLTGIAAKLPIRFGRMAVGAAFGSLCSCLLLFLFPGEGGLLFPAALAMALLMVKGSYQIPFGQRKRLLRSTAVFFGMAFLLGGVVPVLRLGLTLPVILSGIAGTALIYAALRLKEKWKYETENLTEVTLFWNGRQKKLFALRDTGNRLVDPYFGKPVAVVEYQAVKELFNQKTKVLWIPYQTVGKQSGCLPGICLDCLFISRDGEEKKIDRPIVAVCKETLSAKGRYQMILPSALTDD</sequence>
<dbReference type="GO" id="GO:0004190">
    <property type="term" value="F:aspartic-type endopeptidase activity"/>
    <property type="evidence" value="ECO:0007669"/>
    <property type="project" value="InterPro"/>
</dbReference>
<evidence type="ECO:0000313" key="2">
    <source>
        <dbReference type="EMBL" id="MCC2189064.1"/>
    </source>
</evidence>
<keyword evidence="3" id="KW-1185">Reference proteome</keyword>
<keyword evidence="1" id="KW-0812">Transmembrane</keyword>
<feature type="transmembrane region" description="Helical" evidence="1">
    <location>
        <begin position="62"/>
        <end position="81"/>
    </location>
</feature>
<keyword evidence="1" id="KW-0472">Membrane</keyword>
<dbReference type="GO" id="GO:0006508">
    <property type="term" value="P:proteolysis"/>
    <property type="evidence" value="ECO:0007669"/>
    <property type="project" value="InterPro"/>
</dbReference>
<evidence type="ECO:0000313" key="3">
    <source>
        <dbReference type="Proteomes" id="UP001197875"/>
    </source>
</evidence>
<dbReference type="AlphaFoldDB" id="A0AAE3DRL5"/>
<feature type="transmembrane region" description="Helical" evidence="1">
    <location>
        <begin position="116"/>
        <end position="133"/>
    </location>
</feature>
<reference evidence="2 3" key="1">
    <citation type="submission" date="2021-10" db="EMBL/GenBank/DDBJ databases">
        <title>Anaerobic single-cell dispensing facilitates the cultivation of human gut bacteria.</title>
        <authorList>
            <person name="Afrizal A."/>
        </authorList>
    </citation>
    <scope>NUCLEOTIDE SEQUENCE [LARGE SCALE GENOMIC DNA]</scope>
    <source>
        <strain evidence="2 3">CLA-AA-H277</strain>
    </source>
</reference>
<dbReference type="GO" id="GO:0030436">
    <property type="term" value="P:asexual sporulation"/>
    <property type="evidence" value="ECO:0007669"/>
    <property type="project" value="InterPro"/>
</dbReference>
<organism evidence="2 3">
    <name type="scientific">Fusicatenibacter faecihominis</name>
    <dbReference type="NCBI Taxonomy" id="2881276"/>
    <lineage>
        <taxon>Bacteria</taxon>
        <taxon>Bacillati</taxon>
        <taxon>Bacillota</taxon>
        <taxon>Clostridia</taxon>
        <taxon>Lachnospirales</taxon>
        <taxon>Lachnospiraceae</taxon>
        <taxon>Fusicatenibacter</taxon>
    </lineage>
</organism>
<name>A0AAE3DRL5_9FIRM</name>
<comment type="caution">
    <text evidence="2">The sequence shown here is derived from an EMBL/GenBank/DDBJ whole genome shotgun (WGS) entry which is preliminary data.</text>
</comment>
<feature type="transmembrane region" description="Helical" evidence="1">
    <location>
        <begin position="38"/>
        <end position="56"/>
    </location>
</feature>
<protein>
    <submittedName>
        <fullName evidence="2">Sigma-E processing peptidase SpoIIGA</fullName>
    </submittedName>
</protein>
<gene>
    <name evidence="2" type="ORF">LKD71_04375</name>
</gene>
<evidence type="ECO:0000256" key="1">
    <source>
        <dbReference type="SAM" id="Phobius"/>
    </source>
</evidence>